<sequence>MPPPHTSSPHLYLCILHPPRPWKGCGATIPTISACPGPATFAKSRERSKSRFHARTPLPPPFRLIPTKPRPPHPRIGCGGALSTLSAHPAPPSIVHRPDPAKSRFPACTLVSLSFRINPPLSRPPHP</sequence>
<dbReference type="Proteomes" id="UP000076532">
    <property type="component" value="Unassembled WGS sequence"/>
</dbReference>
<evidence type="ECO:0000256" key="1">
    <source>
        <dbReference type="SAM" id="MobiDB-lite"/>
    </source>
</evidence>
<dbReference type="AlphaFoldDB" id="A0A167SU58"/>
<accession>A0A167SU58</accession>
<protein>
    <submittedName>
        <fullName evidence="2">Uncharacterized protein</fullName>
    </submittedName>
</protein>
<organism evidence="2 3">
    <name type="scientific">Athelia psychrophila</name>
    <dbReference type="NCBI Taxonomy" id="1759441"/>
    <lineage>
        <taxon>Eukaryota</taxon>
        <taxon>Fungi</taxon>
        <taxon>Dikarya</taxon>
        <taxon>Basidiomycota</taxon>
        <taxon>Agaricomycotina</taxon>
        <taxon>Agaricomycetes</taxon>
        <taxon>Agaricomycetidae</taxon>
        <taxon>Atheliales</taxon>
        <taxon>Atheliaceae</taxon>
        <taxon>Athelia</taxon>
    </lineage>
</organism>
<keyword evidence="3" id="KW-1185">Reference proteome</keyword>
<gene>
    <name evidence="2" type="ORF">FIBSPDRAFT_970237</name>
</gene>
<feature type="region of interest" description="Disordered" evidence="1">
    <location>
        <begin position="45"/>
        <end position="83"/>
    </location>
</feature>
<evidence type="ECO:0000313" key="2">
    <source>
        <dbReference type="EMBL" id="KZP02244.1"/>
    </source>
</evidence>
<reference evidence="2 3" key="1">
    <citation type="journal article" date="2016" name="Mol. Biol. Evol.">
        <title>Comparative Genomics of Early-Diverging Mushroom-Forming Fungi Provides Insights into the Origins of Lignocellulose Decay Capabilities.</title>
        <authorList>
            <person name="Nagy L.G."/>
            <person name="Riley R."/>
            <person name="Tritt A."/>
            <person name="Adam C."/>
            <person name="Daum C."/>
            <person name="Floudas D."/>
            <person name="Sun H."/>
            <person name="Yadav J.S."/>
            <person name="Pangilinan J."/>
            <person name="Larsson K.H."/>
            <person name="Matsuura K."/>
            <person name="Barry K."/>
            <person name="Labutti K."/>
            <person name="Kuo R."/>
            <person name="Ohm R.A."/>
            <person name="Bhattacharya S.S."/>
            <person name="Shirouzu T."/>
            <person name="Yoshinaga Y."/>
            <person name="Martin F.M."/>
            <person name="Grigoriev I.V."/>
            <person name="Hibbett D.S."/>
        </authorList>
    </citation>
    <scope>NUCLEOTIDE SEQUENCE [LARGE SCALE GENOMIC DNA]</scope>
    <source>
        <strain evidence="2 3">CBS 109695</strain>
    </source>
</reference>
<dbReference type="EMBL" id="KV418786">
    <property type="protein sequence ID" value="KZP02244.1"/>
    <property type="molecule type" value="Genomic_DNA"/>
</dbReference>
<proteinExistence type="predicted"/>
<name>A0A167SU58_9AGAM</name>
<evidence type="ECO:0000313" key="3">
    <source>
        <dbReference type="Proteomes" id="UP000076532"/>
    </source>
</evidence>